<dbReference type="RefSeq" id="WP_179700373.1">
    <property type="nucleotide sequence ID" value="NZ_BAAAHA010000003.1"/>
</dbReference>
<dbReference type="Gene3D" id="1.10.260.40">
    <property type="entry name" value="lambda repressor-like DNA-binding domains"/>
    <property type="match status" value="1"/>
</dbReference>
<dbReference type="Pfam" id="PF13560">
    <property type="entry name" value="HTH_31"/>
    <property type="match status" value="1"/>
</dbReference>
<dbReference type="InterPro" id="IPR010982">
    <property type="entry name" value="Lambda_DNA-bd_dom_sf"/>
</dbReference>
<gene>
    <name evidence="2" type="ORF">HNR14_001275</name>
</gene>
<dbReference type="Pfam" id="PF17765">
    <property type="entry name" value="MLTR_LBD"/>
    <property type="match status" value="1"/>
</dbReference>
<feature type="domain" description="HTH cro/C1-type" evidence="1">
    <location>
        <begin position="38"/>
        <end position="85"/>
    </location>
</feature>
<dbReference type="CDD" id="cd00093">
    <property type="entry name" value="HTH_XRE"/>
    <property type="match status" value="1"/>
</dbReference>
<evidence type="ECO:0000259" key="1">
    <source>
        <dbReference type="PROSITE" id="PS50943"/>
    </source>
</evidence>
<proteinExistence type="predicted"/>
<dbReference type="InterPro" id="IPR001387">
    <property type="entry name" value="Cro/C1-type_HTH"/>
</dbReference>
<dbReference type="AlphaFoldDB" id="A0A853DS18"/>
<dbReference type="Proteomes" id="UP000521075">
    <property type="component" value="Unassembled WGS sequence"/>
</dbReference>
<evidence type="ECO:0000313" key="2">
    <source>
        <dbReference type="EMBL" id="NYK09394.1"/>
    </source>
</evidence>
<dbReference type="PROSITE" id="PS50943">
    <property type="entry name" value="HTH_CROC1"/>
    <property type="match status" value="1"/>
</dbReference>
<dbReference type="InterPro" id="IPR041413">
    <property type="entry name" value="MLTR_LBD"/>
</dbReference>
<dbReference type="SMART" id="SM00530">
    <property type="entry name" value="HTH_XRE"/>
    <property type="match status" value="1"/>
</dbReference>
<dbReference type="GO" id="GO:0003677">
    <property type="term" value="F:DNA binding"/>
    <property type="evidence" value="ECO:0007669"/>
    <property type="project" value="InterPro"/>
</dbReference>
<accession>A0A853DS18</accession>
<reference evidence="2 3" key="1">
    <citation type="submission" date="2020-07" db="EMBL/GenBank/DDBJ databases">
        <title>Sequencing the genomes of 1000 actinobacteria strains.</title>
        <authorList>
            <person name="Klenk H.-P."/>
        </authorList>
    </citation>
    <scope>NUCLEOTIDE SEQUENCE [LARGE SCALE GENOMIC DNA]</scope>
    <source>
        <strain evidence="2 3">DSM 15166</strain>
    </source>
</reference>
<dbReference type="PANTHER" id="PTHR35010">
    <property type="entry name" value="BLL4672 PROTEIN-RELATED"/>
    <property type="match status" value="1"/>
</dbReference>
<organism evidence="2 3">
    <name type="scientific">Leifsonia naganoensis</name>
    <dbReference type="NCBI Taxonomy" id="150025"/>
    <lineage>
        <taxon>Bacteria</taxon>
        <taxon>Bacillati</taxon>
        <taxon>Actinomycetota</taxon>
        <taxon>Actinomycetes</taxon>
        <taxon>Micrococcales</taxon>
        <taxon>Microbacteriaceae</taxon>
        <taxon>Leifsonia</taxon>
    </lineage>
</organism>
<dbReference type="SUPFAM" id="SSF47413">
    <property type="entry name" value="lambda repressor-like DNA-binding domains"/>
    <property type="match status" value="1"/>
</dbReference>
<dbReference type="EMBL" id="JACCHJ010000001">
    <property type="protein sequence ID" value="NYK09394.1"/>
    <property type="molecule type" value="Genomic_DNA"/>
</dbReference>
<dbReference type="Gene3D" id="3.30.450.180">
    <property type="match status" value="1"/>
</dbReference>
<sequence>MSVAKSTTPLGEYLRARRELVQPHQVGIVVQPGRRVPGLRREEVAELAGVSPDYYLRIEQGRDRRPSEQVLTALARALLLDEDSRQYLLRLARPRPFIRRAPDDGRISDGVAQLLAQWDHTPAYVTDANQNILAANALIDGIAPGILVPGTNMLVSGFESYARLSATLADPTAEELEVVELWEQTLRELTASMRYYGDPDDPRLQEIVGALSARYRLFRTIWAEHDAKPQVSGVKRAFVPPLGWIDFRWQTLEIPRTAGQFITTFFGEPGSAAAQAIAYLAARPSLDDNRATAIRASSSTGTNTIRALSS</sequence>
<keyword evidence="3" id="KW-1185">Reference proteome</keyword>
<name>A0A853DS18_9MICO</name>
<protein>
    <submittedName>
        <fullName evidence="2">Transcriptional regulator with XRE-family HTH domain</fullName>
    </submittedName>
</protein>
<comment type="caution">
    <text evidence="2">The sequence shown here is derived from an EMBL/GenBank/DDBJ whole genome shotgun (WGS) entry which is preliminary data.</text>
</comment>
<evidence type="ECO:0000313" key="3">
    <source>
        <dbReference type="Proteomes" id="UP000521075"/>
    </source>
</evidence>
<dbReference type="PANTHER" id="PTHR35010:SF2">
    <property type="entry name" value="BLL4672 PROTEIN"/>
    <property type="match status" value="1"/>
</dbReference>